<evidence type="ECO:0000259" key="2">
    <source>
        <dbReference type="PROSITE" id="PS50110"/>
    </source>
</evidence>
<gene>
    <name evidence="3" type="ORF">GCM10009092_35370</name>
</gene>
<protein>
    <submittedName>
        <fullName evidence="3">Response regulator</fullName>
    </submittedName>
</protein>
<reference evidence="4" key="1">
    <citation type="journal article" date="2019" name="Int. J. Syst. Evol. Microbiol.">
        <title>The Global Catalogue of Microorganisms (GCM) 10K type strain sequencing project: providing services to taxonomists for standard genome sequencing and annotation.</title>
        <authorList>
            <consortium name="The Broad Institute Genomics Platform"/>
            <consortium name="The Broad Institute Genome Sequencing Center for Infectious Disease"/>
            <person name="Wu L."/>
            <person name="Ma J."/>
        </authorList>
    </citation>
    <scope>NUCLEOTIDE SEQUENCE [LARGE SCALE GENOMIC DNA]</scope>
    <source>
        <strain evidence="4">JCM 13378</strain>
    </source>
</reference>
<feature type="domain" description="Response regulatory" evidence="2">
    <location>
        <begin position="7"/>
        <end position="128"/>
    </location>
</feature>
<dbReference type="PANTHER" id="PTHR44520:SF2">
    <property type="entry name" value="RESPONSE REGULATOR RCP1"/>
    <property type="match status" value="1"/>
</dbReference>
<keyword evidence="1" id="KW-0597">Phosphoprotein</keyword>
<dbReference type="PROSITE" id="PS50110">
    <property type="entry name" value="RESPONSE_REGULATORY"/>
    <property type="match status" value="1"/>
</dbReference>
<name>A0ABP3HD19_9ALTE</name>
<dbReference type="EMBL" id="BAAAEI010000023">
    <property type="protein sequence ID" value="GAA0368024.1"/>
    <property type="molecule type" value="Genomic_DNA"/>
</dbReference>
<organism evidence="3 4">
    <name type="scientific">Bowmanella denitrificans</name>
    <dbReference type="NCBI Taxonomy" id="366582"/>
    <lineage>
        <taxon>Bacteria</taxon>
        <taxon>Pseudomonadati</taxon>
        <taxon>Pseudomonadota</taxon>
        <taxon>Gammaproteobacteria</taxon>
        <taxon>Alteromonadales</taxon>
        <taxon>Alteromonadaceae</taxon>
        <taxon>Bowmanella</taxon>
    </lineage>
</organism>
<feature type="modified residue" description="4-aspartylphosphate" evidence="1">
    <location>
        <position position="61"/>
    </location>
</feature>
<sequence>MTNMPVTLFVVDDDDVDVMFIERCVRKHQLVNPVVRAKDGLEALELLRAGEITRPFIVLLDLNMPRMGGLEFLAEIRADEELSDMVVIVLSSSSDIRDVNSCYKKQIAGYFVKHDCGNGYSDLIGLLNRYWQISRFPTK</sequence>
<dbReference type="Pfam" id="PF00072">
    <property type="entry name" value="Response_reg"/>
    <property type="match status" value="1"/>
</dbReference>
<dbReference type="Proteomes" id="UP001501757">
    <property type="component" value="Unassembled WGS sequence"/>
</dbReference>
<dbReference type="RefSeq" id="WP_343846731.1">
    <property type="nucleotide sequence ID" value="NZ_BAAAEI010000023.1"/>
</dbReference>
<dbReference type="InterPro" id="IPR052893">
    <property type="entry name" value="TCS_response_regulator"/>
</dbReference>
<dbReference type="InterPro" id="IPR001789">
    <property type="entry name" value="Sig_transdc_resp-reg_receiver"/>
</dbReference>
<keyword evidence="4" id="KW-1185">Reference proteome</keyword>
<dbReference type="CDD" id="cd17557">
    <property type="entry name" value="REC_Rcp-like"/>
    <property type="match status" value="1"/>
</dbReference>
<dbReference type="Gene3D" id="3.40.50.2300">
    <property type="match status" value="1"/>
</dbReference>
<dbReference type="InterPro" id="IPR011006">
    <property type="entry name" value="CheY-like_superfamily"/>
</dbReference>
<accession>A0ABP3HD19</accession>
<comment type="caution">
    <text evidence="3">The sequence shown here is derived from an EMBL/GenBank/DDBJ whole genome shotgun (WGS) entry which is preliminary data.</text>
</comment>
<dbReference type="PANTHER" id="PTHR44520">
    <property type="entry name" value="RESPONSE REGULATOR RCP1-RELATED"/>
    <property type="match status" value="1"/>
</dbReference>
<dbReference type="SMART" id="SM00448">
    <property type="entry name" value="REC"/>
    <property type="match status" value="1"/>
</dbReference>
<dbReference type="SUPFAM" id="SSF52172">
    <property type="entry name" value="CheY-like"/>
    <property type="match status" value="1"/>
</dbReference>
<proteinExistence type="predicted"/>
<evidence type="ECO:0000313" key="4">
    <source>
        <dbReference type="Proteomes" id="UP001501757"/>
    </source>
</evidence>
<evidence type="ECO:0000256" key="1">
    <source>
        <dbReference type="PROSITE-ProRule" id="PRU00169"/>
    </source>
</evidence>
<evidence type="ECO:0000313" key="3">
    <source>
        <dbReference type="EMBL" id="GAA0368024.1"/>
    </source>
</evidence>